<proteinExistence type="predicted"/>
<sequence length="298" mass="31561">MSSSKKAPSYEETKDFLRSLSPKAFASLSIREFKAAMGEGSLGTYYDYKTRYELEVLHGSGTTSLIASIKHQLDAHNKIVGSLLLQLEMHFDRAPEPDPAAPPVEHDYAHYEEVYGWGPVVNANEVGPHEPAPPRPFYPIKHEWWHDDDTDPRAYDAEMAAIARGSVARFMDEAQEPAESFTAAMEAGFGRDLAAASDAEASVVQGQELAEADATVAGGALSGPQDEATPAPAASVAPVLKAAQPHGTASADLLGSDIDPSPSRSQGAASAEASATPRSNAGEPQEGDLSQDGWSANV</sequence>
<keyword evidence="3" id="KW-1185">Reference proteome</keyword>
<evidence type="ECO:0000313" key="3">
    <source>
        <dbReference type="Proteomes" id="UP001235664"/>
    </source>
</evidence>
<feature type="region of interest" description="Disordered" evidence="1">
    <location>
        <begin position="241"/>
        <end position="298"/>
    </location>
</feature>
<comment type="caution">
    <text evidence="2">The sequence shown here is derived from an EMBL/GenBank/DDBJ whole genome shotgun (WGS) entry which is preliminary data.</text>
</comment>
<accession>A0ABT9H753</accession>
<evidence type="ECO:0000256" key="1">
    <source>
        <dbReference type="SAM" id="MobiDB-lite"/>
    </source>
</evidence>
<dbReference type="RefSeq" id="WP_305929292.1">
    <property type="nucleotide sequence ID" value="NZ_JAVAIL010000002.1"/>
</dbReference>
<reference evidence="2 3" key="1">
    <citation type="submission" date="2023-08" db="EMBL/GenBank/DDBJ databases">
        <title>genomic of DY56.</title>
        <authorList>
            <person name="Wang Y."/>
        </authorList>
    </citation>
    <scope>NUCLEOTIDE SEQUENCE [LARGE SCALE GENOMIC DNA]</scope>
    <source>
        <strain evidence="2 3">DY56-A-20</strain>
    </source>
</reference>
<protein>
    <submittedName>
        <fullName evidence="2">Uncharacterized protein</fullName>
    </submittedName>
</protein>
<dbReference type="Proteomes" id="UP001235664">
    <property type="component" value="Unassembled WGS sequence"/>
</dbReference>
<name>A0ABT9H753_9SPHN</name>
<gene>
    <name evidence="2" type="ORF">Q9K01_05890</name>
</gene>
<evidence type="ECO:0000313" key="2">
    <source>
        <dbReference type="EMBL" id="MDP4539150.1"/>
    </source>
</evidence>
<dbReference type="EMBL" id="JAVAIL010000002">
    <property type="protein sequence ID" value="MDP4539150.1"/>
    <property type="molecule type" value="Genomic_DNA"/>
</dbReference>
<organism evidence="2 3">
    <name type="scientific">Qipengyuania benthica</name>
    <dbReference type="NCBI Taxonomy" id="3067651"/>
    <lineage>
        <taxon>Bacteria</taxon>
        <taxon>Pseudomonadati</taxon>
        <taxon>Pseudomonadota</taxon>
        <taxon>Alphaproteobacteria</taxon>
        <taxon>Sphingomonadales</taxon>
        <taxon>Erythrobacteraceae</taxon>
        <taxon>Qipengyuania</taxon>
    </lineage>
</organism>